<dbReference type="InterPro" id="IPR000086">
    <property type="entry name" value="NUDIX_hydrolase_dom"/>
</dbReference>
<evidence type="ECO:0000313" key="4">
    <source>
        <dbReference type="EMBL" id="QEL14520.1"/>
    </source>
</evidence>
<dbReference type="EMBL" id="CP042425">
    <property type="protein sequence ID" value="QEL14520.1"/>
    <property type="molecule type" value="Genomic_DNA"/>
</dbReference>
<organism evidence="4 5">
    <name type="scientific">Limnoglobus roseus</name>
    <dbReference type="NCBI Taxonomy" id="2598579"/>
    <lineage>
        <taxon>Bacteria</taxon>
        <taxon>Pseudomonadati</taxon>
        <taxon>Planctomycetota</taxon>
        <taxon>Planctomycetia</taxon>
        <taxon>Gemmatales</taxon>
        <taxon>Gemmataceae</taxon>
        <taxon>Limnoglobus</taxon>
    </lineage>
</organism>
<reference evidence="5" key="1">
    <citation type="submission" date="2019-08" db="EMBL/GenBank/DDBJ databases">
        <title>Limnoglobus roseus gen. nov., sp. nov., a novel freshwater planctomycete with a giant genome from the family Gemmataceae.</title>
        <authorList>
            <person name="Kulichevskaya I.S."/>
            <person name="Naumoff D.G."/>
            <person name="Miroshnikov K."/>
            <person name="Ivanova A."/>
            <person name="Philippov D.A."/>
            <person name="Hakobyan A."/>
            <person name="Rijpstra I.C."/>
            <person name="Sinninghe Damste J.S."/>
            <person name="Liesack W."/>
            <person name="Dedysh S.N."/>
        </authorList>
    </citation>
    <scope>NUCLEOTIDE SEQUENCE [LARGE SCALE GENOMIC DNA]</scope>
    <source>
        <strain evidence="5">PX52</strain>
    </source>
</reference>
<dbReference type="GO" id="GO:0016787">
    <property type="term" value="F:hydrolase activity"/>
    <property type="evidence" value="ECO:0007669"/>
    <property type="project" value="UniProtKB-KW"/>
</dbReference>
<keyword evidence="5" id="KW-1185">Reference proteome</keyword>
<evidence type="ECO:0000259" key="3">
    <source>
        <dbReference type="PROSITE" id="PS51462"/>
    </source>
</evidence>
<dbReference type="PANTHER" id="PTHR43736">
    <property type="entry name" value="ADP-RIBOSE PYROPHOSPHATASE"/>
    <property type="match status" value="1"/>
</dbReference>
<evidence type="ECO:0000256" key="2">
    <source>
        <dbReference type="RuleBase" id="RU003476"/>
    </source>
</evidence>
<feature type="domain" description="Nudix hydrolase" evidence="3">
    <location>
        <begin position="37"/>
        <end position="168"/>
    </location>
</feature>
<name>A0A5C1A729_9BACT</name>
<dbReference type="AlphaFoldDB" id="A0A5C1A729"/>
<dbReference type="KEGG" id="lrs:PX52LOC_01410"/>
<dbReference type="PROSITE" id="PS00893">
    <property type="entry name" value="NUDIX_BOX"/>
    <property type="match status" value="1"/>
</dbReference>
<dbReference type="InterPro" id="IPR020084">
    <property type="entry name" value="NUDIX_hydrolase_CS"/>
</dbReference>
<dbReference type="InterPro" id="IPR015797">
    <property type="entry name" value="NUDIX_hydrolase-like_dom_sf"/>
</dbReference>
<dbReference type="InterPro" id="IPR020476">
    <property type="entry name" value="Nudix_hydrolase"/>
</dbReference>
<dbReference type="RefSeq" id="WP_168218844.1">
    <property type="nucleotide sequence ID" value="NZ_CP042425.1"/>
</dbReference>
<comment type="similarity">
    <text evidence="2">Belongs to the Nudix hydrolase family.</text>
</comment>
<evidence type="ECO:0000256" key="1">
    <source>
        <dbReference type="ARBA" id="ARBA00022801"/>
    </source>
</evidence>
<dbReference type="SUPFAM" id="SSF55811">
    <property type="entry name" value="Nudix"/>
    <property type="match status" value="1"/>
</dbReference>
<evidence type="ECO:0000313" key="5">
    <source>
        <dbReference type="Proteomes" id="UP000324974"/>
    </source>
</evidence>
<dbReference type="PROSITE" id="PS51462">
    <property type="entry name" value="NUDIX"/>
    <property type="match status" value="1"/>
</dbReference>
<protein>
    <submittedName>
        <fullName evidence="4">NUDIX domain-containing protein</fullName>
    </submittedName>
</protein>
<proteinExistence type="inferred from homology"/>
<dbReference type="Proteomes" id="UP000324974">
    <property type="component" value="Chromosome"/>
</dbReference>
<dbReference type="PRINTS" id="PR00502">
    <property type="entry name" value="NUDIXFAMILY"/>
</dbReference>
<keyword evidence="1 2" id="KW-0378">Hydrolase</keyword>
<sequence>MLPSEHFRHCPRCGTALPFPGAIPLRCPACQFTYYFNPTLAAAAFIQRPDGKYVFIRRERDPGKGKLTVPGGFVDIGETAEEALVREVEEEVGLTIADIEYVCSLTNRYLYKDVTYPVCDLMFRAVAVNPDAAIVGDGATAVEWWSLEDLNPNELAFPSVRRGRELLLG</sequence>
<dbReference type="CDD" id="cd04681">
    <property type="entry name" value="NUDIX_Hydrolase"/>
    <property type="match status" value="1"/>
</dbReference>
<dbReference type="PANTHER" id="PTHR43736:SF1">
    <property type="entry name" value="DIHYDRONEOPTERIN TRIPHOSPHATE DIPHOSPHATASE"/>
    <property type="match status" value="1"/>
</dbReference>
<dbReference type="Gene3D" id="3.90.79.10">
    <property type="entry name" value="Nucleoside Triphosphate Pyrophosphohydrolase"/>
    <property type="match status" value="1"/>
</dbReference>
<dbReference type="Pfam" id="PF00293">
    <property type="entry name" value="NUDIX"/>
    <property type="match status" value="1"/>
</dbReference>
<gene>
    <name evidence="4" type="ORF">PX52LOC_01410</name>
</gene>
<accession>A0A5C1A729</accession>